<dbReference type="PROSITE" id="PS50207">
    <property type="entry name" value="CASPASE_P10"/>
    <property type="match status" value="1"/>
</dbReference>
<evidence type="ECO:0000256" key="7">
    <source>
        <dbReference type="RuleBase" id="RU003971"/>
    </source>
</evidence>
<feature type="domain" description="Caspase family p10" evidence="8">
    <location>
        <begin position="198"/>
        <end position="293"/>
    </location>
</feature>
<dbReference type="InterPro" id="IPR011600">
    <property type="entry name" value="Pept_C14_caspase"/>
</dbReference>
<keyword evidence="11" id="KW-1185">Reference proteome</keyword>
<dbReference type="GO" id="GO:0043525">
    <property type="term" value="P:positive regulation of neuron apoptotic process"/>
    <property type="evidence" value="ECO:0007669"/>
    <property type="project" value="TreeGrafter"/>
</dbReference>
<dbReference type="GO" id="GO:0016322">
    <property type="term" value="P:neuron remodeling"/>
    <property type="evidence" value="ECO:0007669"/>
    <property type="project" value="UniProtKB-ARBA"/>
</dbReference>
<dbReference type="PRINTS" id="PR00376">
    <property type="entry name" value="IL1BCENZYME"/>
</dbReference>
<keyword evidence="6" id="KW-0865">Zymogen</keyword>
<dbReference type="Proteomes" id="UP001432146">
    <property type="component" value="Unassembled WGS sequence"/>
</dbReference>
<evidence type="ECO:0000313" key="11">
    <source>
        <dbReference type="Proteomes" id="UP001432146"/>
    </source>
</evidence>
<keyword evidence="3" id="KW-0053">Apoptosis</keyword>
<keyword evidence="2" id="KW-0645">Protease</keyword>
<evidence type="ECO:0000256" key="6">
    <source>
        <dbReference type="ARBA" id="ARBA00023145"/>
    </source>
</evidence>
<evidence type="ECO:0000313" key="10">
    <source>
        <dbReference type="EMBL" id="KAK9296556.1"/>
    </source>
</evidence>
<evidence type="ECO:0008006" key="12">
    <source>
        <dbReference type="Google" id="ProtNLM"/>
    </source>
</evidence>
<keyword evidence="5" id="KW-0788">Thiol protease</keyword>
<accession>A0AAW0ZG64</accession>
<keyword evidence="4" id="KW-0378">Hydrolase</keyword>
<dbReference type="InterPro" id="IPR015917">
    <property type="entry name" value="Pept_C14A"/>
</dbReference>
<evidence type="ECO:0000256" key="4">
    <source>
        <dbReference type="ARBA" id="ARBA00022801"/>
    </source>
</evidence>
<dbReference type="GO" id="GO:0045751">
    <property type="term" value="P:negative regulation of Toll signaling pathway"/>
    <property type="evidence" value="ECO:0007669"/>
    <property type="project" value="UniProtKB-ARBA"/>
</dbReference>
<dbReference type="SUPFAM" id="SSF52129">
    <property type="entry name" value="Caspase-like"/>
    <property type="match status" value="1"/>
</dbReference>
<name>A0AAW0ZG64_9HYME</name>
<evidence type="ECO:0000256" key="1">
    <source>
        <dbReference type="ARBA" id="ARBA00010134"/>
    </source>
</evidence>
<protein>
    <recommendedName>
        <fullName evidence="12">Caspase-1</fullName>
    </recommendedName>
</protein>
<dbReference type="Gene3D" id="3.40.50.1460">
    <property type="match status" value="1"/>
</dbReference>
<reference evidence="10 11" key="1">
    <citation type="submission" date="2024-05" db="EMBL/GenBank/DDBJ databases">
        <title>The nuclear and mitochondrial genome assemblies of Tetragonisca angustula (Apidae: Meliponini), a tiny yet remarkable pollinator in the Neotropics.</title>
        <authorList>
            <person name="Ferrari R."/>
            <person name="Ricardo P.C."/>
            <person name="Dias F.C."/>
            <person name="Araujo N.S."/>
            <person name="Soares D.O."/>
            <person name="Zhou Q.-S."/>
            <person name="Zhu C.-D."/>
            <person name="Coutinho L."/>
            <person name="Airas M.C."/>
            <person name="Batista T.M."/>
        </authorList>
    </citation>
    <scope>NUCLEOTIDE SEQUENCE [LARGE SCALE GENOMIC DNA]</scope>
    <source>
        <strain evidence="10">ASF017062</strain>
        <tissue evidence="10">Abdomen</tissue>
    </source>
</reference>
<evidence type="ECO:0000256" key="5">
    <source>
        <dbReference type="ARBA" id="ARBA00022807"/>
    </source>
</evidence>
<dbReference type="GO" id="GO:0006508">
    <property type="term" value="P:proteolysis"/>
    <property type="evidence" value="ECO:0007669"/>
    <property type="project" value="UniProtKB-KW"/>
</dbReference>
<sequence length="307" mass="35094">MEYTVLQQRKKALRDAFFGISEEMSSEVDSWMSRKPKDEPEKAYATSSLDRYSEIYNMKHKRRGIALIFNHINFKKMHSRAGGEIDSKELAQTLHYLGFDVRVYIDPPLKTISSTLKNAAAEDHTDADCLIVAAMSHGESGFLHTTDNVYPVDMLWTPFLGDRCPSLAGKPKLFFIQSCRGTQLDNGVEIIHETDSTSNYSLPAYADIMVAYSTYDGFYSWRSPDNGSWFIQALCQELNENWKTRDLLRMMTAVVRRVAIDHQSYVPHDESFHEKKQVPSIVSMLTRLVFFGDVPLEYTQSGKQGEK</sequence>
<dbReference type="InterPro" id="IPR029030">
    <property type="entry name" value="Caspase-like_dom_sf"/>
</dbReference>
<dbReference type="SMART" id="SM00115">
    <property type="entry name" value="CASc"/>
    <property type="match status" value="1"/>
</dbReference>
<dbReference type="GO" id="GO:0004197">
    <property type="term" value="F:cysteine-type endopeptidase activity"/>
    <property type="evidence" value="ECO:0007669"/>
    <property type="project" value="InterPro"/>
</dbReference>
<dbReference type="InterPro" id="IPR002138">
    <property type="entry name" value="Pept_C14_p10"/>
</dbReference>
<dbReference type="CDD" id="cd00032">
    <property type="entry name" value="CASc"/>
    <property type="match status" value="1"/>
</dbReference>
<organism evidence="10 11">
    <name type="scientific">Tetragonisca angustula</name>
    <dbReference type="NCBI Taxonomy" id="166442"/>
    <lineage>
        <taxon>Eukaryota</taxon>
        <taxon>Metazoa</taxon>
        <taxon>Ecdysozoa</taxon>
        <taxon>Arthropoda</taxon>
        <taxon>Hexapoda</taxon>
        <taxon>Insecta</taxon>
        <taxon>Pterygota</taxon>
        <taxon>Neoptera</taxon>
        <taxon>Endopterygota</taxon>
        <taxon>Hymenoptera</taxon>
        <taxon>Apocrita</taxon>
        <taxon>Aculeata</taxon>
        <taxon>Apoidea</taxon>
        <taxon>Anthophila</taxon>
        <taxon>Apidae</taxon>
        <taxon>Tetragonisca</taxon>
    </lineage>
</organism>
<comment type="similarity">
    <text evidence="1 7">Belongs to the peptidase C14A family.</text>
</comment>
<evidence type="ECO:0000256" key="2">
    <source>
        <dbReference type="ARBA" id="ARBA00022670"/>
    </source>
</evidence>
<evidence type="ECO:0000256" key="3">
    <source>
        <dbReference type="ARBA" id="ARBA00022703"/>
    </source>
</evidence>
<dbReference type="InterPro" id="IPR001309">
    <property type="entry name" value="Pept_C14_p20"/>
</dbReference>
<dbReference type="FunFam" id="3.40.50.1460:FF:000001">
    <property type="entry name" value="Caspase-3 preproprotein"/>
    <property type="match status" value="1"/>
</dbReference>
<dbReference type="PANTHER" id="PTHR10454:SF232">
    <property type="entry name" value="AT03047P-RELATED"/>
    <property type="match status" value="1"/>
</dbReference>
<evidence type="ECO:0000259" key="8">
    <source>
        <dbReference type="PROSITE" id="PS50207"/>
    </source>
</evidence>
<dbReference type="PROSITE" id="PS50208">
    <property type="entry name" value="CASPASE_P20"/>
    <property type="match status" value="1"/>
</dbReference>
<comment type="caution">
    <text evidence="10">The sequence shown here is derived from an EMBL/GenBank/DDBJ whole genome shotgun (WGS) entry which is preliminary data.</text>
</comment>
<proteinExistence type="inferred from homology"/>
<dbReference type="PANTHER" id="PTHR10454">
    <property type="entry name" value="CASPASE"/>
    <property type="match status" value="1"/>
</dbReference>
<dbReference type="GO" id="GO:0045476">
    <property type="term" value="P:nurse cell apoptotic process"/>
    <property type="evidence" value="ECO:0007669"/>
    <property type="project" value="UniProtKB-ARBA"/>
</dbReference>
<dbReference type="EMBL" id="JAWNGG020000209">
    <property type="protein sequence ID" value="KAK9296556.1"/>
    <property type="molecule type" value="Genomic_DNA"/>
</dbReference>
<gene>
    <name evidence="10" type="ORF">QLX08_009474</name>
</gene>
<dbReference type="AlphaFoldDB" id="A0AAW0ZG64"/>
<dbReference type="InterPro" id="IPR002398">
    <property type="entry name" value="Pept_C14"/>
</dbReference>
<dbReference type="GO" id="GO:0005737">
    <property type="term" value="C:cytoplasm"/>
    <property type="evidence" value="ECO:0007669"/>
    <property type="project" value="TreeGrafter"/>
</dbReference>
<feature type="domain" description="Caspase family p20" evidence="9">
    <location>
        <begin position="62"/>
        <end position="183"/>
    </location>
</feature>
<dbReference type="GO" id="GO:1990525">
    <property type="term" value="F:BIR domain binding"/>
    <property type="evidence" value="ECO:0007669"/>
    <property type="project" value="UniProtKB-ARBA"/>
</dbReference>
<dbReference type="Pfam" id="PF00656">
    <property type="entry name" value="Peptidase_C14"/>
    <property type="match status" value="1"/>
</dbReference>
<evidence type="ECO:0000259" key="9">
    <source>
        <dbReference type="PROSITE" id="PS50208"/>
    </source>
</evidence>